<sequence>MKLAFAHRRDDDVEGFFRNSIDLFDVQQRSGAQRIDKRTIEEHLGAVAVGEYTSRVEGAYETSRREFGVSFNEDKFNPRGMSKRTQQ</sequence>
<protein>
    <submittedName>
        <fullName evidence="1">Unannotated protein</fullName>
    </submittedName>
</protein>
<organism evidence="1">
    <name type="scientific">freshwater metagenome</name>
    <dbReference type="NCBI Taxonomy" id="449393"/>
    <lineage>
        <taxon>unclassified sequences</taxon>
        <taxon>metagenomes</taxon>
        <taxon>ecological metagenomes</taxon>
    </lineage>
</organism>
<proteinExistence type="predicted"/>
<name>A0A6J6A6G5_9ZZZZ</name>
<gene>
    <name evidence="1" type="ORF">UFOPK3331_02186</name>
</gene>
<accession>A0A6J6A6G5</accession>
<reference evidence="1" key="1">
    <citation type="submission" date="2020-05" db="EMBL/GenBank/DDBJ databases">
        <authorList>
            <person name="Chiriac C."/>
            <person name="Salcher M."/>
            <person name="Ghai R."/>
            <person name="Kavagutti S V."/>
        </authorList>
    </citation>
    <scope>NUCLEOTIDE SEQUENCE</scope>
</reference>
<evidence type="ECO:0000313" key="1">
    <source>
        <dbReference type="EMBL" id="CAB4347313.1"/>
    </source>
</evidence>
<dbReference type="EMBL" id="CAESAL010000165">
    <property type="protein sequence ID" value="CAB4347313.1"/>
    <property type="molecule type" value="Genomic_DNA"/>
</dbReference>
<dbReference type="AlphaFoldDB" id="A0A6J6A6G5"/>